<feature type="domain" description="Poor homologous synapsis 1 PH" evidence="1">
    <location>
        <begin position="17"/>
        <end position="162"/>
    </location>
</feature>
<proteinExistence type="predicted"/>
<accession>A0A072TRM8</accession>
<gene>
    <name evidence="3" type="primary">25501455</name>
    <name evidence="2" type="ordered locus">MTR_8g069560</name>
</gene>
<protein>
    <submittedName>
        <fullName evidence="2">Synapsis 1-like protein, putative</fullName>
    </submittedName>
</protein>
<dbReference type="OrthoDB" id="1864854at2759"/>
<dbReference type="Pfam" id="PF25349">
    <property type="entry name" value="PH_PHS1"/>
    <property type="match status" value="1"/>
</dbReference>
<reference evidence="2 4" key="1">
    <citation type="journal article" date="2011" name="Nature">
        <title>The Medicago genome provides insight into the evolution of rhizobial symbioses.</title>
        <authorList>
            <person name="Young N.D."/>
            <person name="Debelle F."/>
            <person name="Oldroyd G.E."/>
            <person name="Geurts R."/>
            <person name="Cannon S.B."/>
            <person name="Udvardi M.K."/>
            <person name="Benedito V.A."/>
            <person name="Mayer K.F."/>
            <person name="Gouzy J."/>
            <person name="Schoof H."/>
            <person name="Van de Peer Y."/>
            <person name="Proost S."/>
            <person name="Cook D.R."/>
            <person name="Meyers B.C."/>
            <person name="Spannagl M."/>
            <person name="Cheung F."/>
            <person name="De Mita S."/>
            <person name="Krishnakumar V."/>
            <person name="Gundlach H."/>
            <person name="Zhou S."/>
            <person name="Mudge J."/>
            <person name="Bharti A.K."/>
            <person name="Murray J.D."/>
            <person name="Naoumkina M.A."/>
            <person name="Rosen B."/>
            <person name="Silverstein K.A."/>
            <person name="Tang H."/>
            <person name="Rombauts S."/>
            <person name="Zhao P.X."/>
            <person name="Zhou P."/>
            <person name="Barbe V."/>
            <person name="Bardou P."/>
            <person name="Bechner M."/>
            <person name="Bellec A."/>
            <person name="Berger A."/>
            <person name="Berges H."/>
            <person name="Bidwell S."/>
            <person name="Bisseling T."/>
            <person name="Choisne N."/>
            <person name="Couloux A."/>
            <person name="Denny R."/>
            <person name="Deshpande S."/>
            <person name="Dai X."/>
            <person name="Doyle J.J."/>
            <person name="Dudez A.M."/>
            <person name="Farmer A.D."/>
            <person name="Fouteau S."/>
            <person name="Franken C."/>
            <person name="Gibelin C."/>
            <person name="Gish J."/>
            <person name="Goldstein S."/>
            <person name="Gonzalez A.J."/>
            <person name="Green P.J."/>
            <person name="Hallab A."/>
            <person name="Hartog M."/>
            <person name="Hua A."/>
            <person name="Humphray S.J."/>
            <person name="Jeong D.H."/>
            <person name="Jing Y."/>
            <person name="Jocker A."/>
            <person name="Kenton S.M."/>
            <person name="Kim D.J."/>
            <person name="Klee K."/>
            <person name="Lai H."/>
            <person name="Lang C."/>
            <person name="Lin S."/>
            <person name="Macmil S.L."/>
            <person name="Magdelenat G."/>
            <person name="Matthews L."/>
            <person name="McCorrison J."/>
            <person name="Monaghan E.L."/>
            <person name="Mun J.H."/>
            <person name="Najar F.Z."/>
            <person name="Nicholson C."/>
            <person name="Noirot C."/>
            <person name="O'Bleness M."/>
            <person name="Paule C.R."/>
            <person name="Poulain J."/>
            <person name="Prion F."/>
            <person name="Qin B."/>
            <person name="Qu C."/>
            <person name="Retzel E.F."/>
            <person name="Riddle C."/>
            <person name="Sallet E."/>
            <person name="Samain S."/>
            <person name="Samson N."/>
            <person name="Sanders I."/>
            <person name="Saurat O."/>
            <person name="Scarpelli C."/>
            <person name="Schiex T."/>
            <person name="Segurens B."/>
            <person name="Severin A.J."/>
            <person name="Sherrier D.J."/>
            <person name="Shi R."/>
            <person name="Sims S."/>
            <person name="Singer S.R."/>
            <person name="Sinharoy S."/>
            <person name="Sterck L."/>
            <person name="Viollet A."/>
            <person name="Wang B.B."/>
            <person name="Wang K."/>
            <person name="Wang M."/>
            <person name="Wang X."/>
            <person name="Warfsmann J."/>
            <person name="Weissenbach J."/>
            <person name="White D.D."/>
            <person name="White J.D."/>
            <person name="Wiley G.B."/>
            <person name="Wincker P."/>
            <person name="Xing Y."/>
            <person name="Yang L."/>
            <person name="Yao Z."/>
            <person name="Ying F."/>
            <person name="Zhai J."/>
            <person name="Zhou L."/>
            <person name="Zuber A."/>
            <person name="Denarie J."/>
            <person name="Dixon R.A."/>
            <person name="May G.D."/>
            <person name="Schwartz D.C."/>
            <person name="Rogers J."/>
            <person name="Quetier F."/>
            <person name="Town C.D."/>
            <person name="Roe B.A."/>
        </authorList>
    </citation>
    <scope>NUCLEOTIDE SEQUENCE [LARGE SCALE GENOMIC DNA]</scope>
    <source>
        <strain evidence="2">A17</strain>
        <strain evidence="3 4">cv. Jemalong A17</strain>
    </source>
</reference>
<dbReference type="EnsemblPlants" id="KEH20174">
    <property type="protein sequence ID" value="KEH20174"/>
    <property type="gene ID" value="MTR_8g069560"/>
</dbReference>
<reference evidence="3" key="3">
    <citation type="submission" date="2015-04" db="UniProtKB">
        <authorList>
            <consortium name="EnsemblPlants"/>
        </authorList>
    </citation>
    <scope>IDENTIFICATION</scope>
    <source>
        <strain evidence="3">cv. Jemalong A17</strain>
    </source>
</reference>
<evidence type="ECO:0000313" key="2">
    <source>
        <dbReference type="EMBL" id="KEH20174.1"/>
    </source>
</evidence>
<sequence length="321" mass="35676">MAGTVAVRSTTTNSLSDEWEISFARFIPFPHSSITSSSSSDLHPLPVRLRNRPPRGTWISSSTSAFLRFSSDLNFSDVVLTVAFNAKLLEEHYVSKLNFSWPQVSCDPGFPARGIRTVLVSYRDSRGQIQKFAMRFPSIYETQSFISALKEILKDDKEPEPLNIDFGSEISSQSEFMSTNKHSYSFSVPDPTLQKPSEELSFMIPAASRPSQELSFMTPADTYIPQMPICMTNEGVQPSGLGSQNKETAPVHNFENILPALPPSFASFLMDCSGLNHAQPTVTEENDLKSQIAKYMEDSSFQDMLVKVEKVISEIGGDMSL</sequence>
<reference evidence="2 4" key="2">
    <citation type="journal article" date="2014" name="BMC Genomics">
        <title>An improved genome release (version Mt4.0) for the model legume Medicago truncatula.</title>
        <authorList>
            <person name="Tang H."/>
            <person name="Krishnakumar V."/>
            <person name="Bidwell S."/>
            <person name="Rosen B."/>
            <person name="Chan A."/>
            <person name="Zhou S."/>
            <person name="Gentzbittel L."/>
            <person name="Childs K.L."/>
            <person name="Yandell M."/>
            <person name="Gundlach H."/>
            <person name="Mayer K.F."/>
            <person name="Schwartz D.C."/>
            <person name="Town C.D."/>
        </authorList>
    </citation>
    <scope>GENOME REANNOTATION</scope>
    <source>
        <strain evidence="2">A17</strain>
        <strain evidence="3 4">cv. Jemalong A17</strain>
    </source>
</reference>
<evidence type="ECO:0000313" key="4">
    <source>
        <dbReference type="Proteomes" id="UP000002051"/>
    </source>
</evidence>
<dbReference type="EMBL" id="CM001224">
    <property type="protein sequence ID" value="KEH20174.1"/>
    <property type="molecule type" value="Genomic_DNA"/>
</dbReference>
<keyword evidence="4" id="KW-1185">Reference proteome</keyword>
<dbReference type="KEGG" id="mtr:25501455"/>
<evidence type="ECO:0000259" key="1">
    <source>
        <dbReference type="Pfam" id="PF25349"/>
    </source>
</evidence>
<dbReference type="InterPro" id="IPR057619">
    <property type="entry name" value="PH_PHS1"/>
</dbReference>
<dbReference type="Proteomes" id="UP000002051">
    <property type="component" value="Chromosome 8"/>
</dbReference>
<name>A0A072TRM8_MEDTR</name>
<dbReference type="HOGENOM" id="CLU_055908_0_0_1"/>
<organism evidence="2 4">
    <name type="scientific">Medicago truncatula</name>
    <name type="common">Barrel medic</name>
    <name type="synonym">Medicago tribuloides</name>
    <dbReference type="NCBI Taxonomy" id="3880"/>
    <lineage>
        <taxon>Eukaryota</taxon>
        <taxon>Viridiplantae</taxon>
        <taxon>Streptophyta</taxon>
        <taxon>Embryophyta</taxon>
        <taxon>Tracheophyta</taxon>
        <taxon>Spermatophyta</taxon>
        <taxon>Magnoliopsida</taxon>
        <taxon>eudicotyledons</taxon>
        <taxon>Gunneridae</taxon>
        <taxon>Pentapetalae</taxon>
        <taxon>rosids</taxon>
        <taxon>fabids</taxon>
        <taxon>Fabales</taxon>
        <taxon>Fabaceae</taxon>
        <taxon>Papilionoideae</taxon>
        <taxon>50 kb inversion clade</taxon>
        <taxon>NPAAA clade</taxon>
        <taxon>Hologalegina</taxon>
        <taxon>IRL clade</taxon>
        <taxon>Trifolieae</taxon>
        <taxon>Medicago</taxon>
    </lineage>
</organism>
<dbReference type="AlphaFoldDB" id="A0A072TRM8"/>
<dbReference type="STRING" id="3880.A0A072TRM8"/>
<evidence type="ECO:0000313" key="3">
    <source>
        <dbReference type="EnsemblPlants" id="KEH20174"/>
    </source>
</evidence>